<dbReference type="EMBL" id="JAUCML010000004">
    <property type="protein sequence ID" value="MDM7885166.1"/>
    <property type="molecule type" value="Genomic_DNA"/>
</dbReference>
<evidence type="ECO:0000313" key="2">
    <source>
        <dbReference type="EMBL" id="MDM7885166.1"/>
    </source>
</evidence>
<keyword evidence="3" id="KW-1185">Reference proteome</keyword>
<proteinExistence type="predicted"/>
<gene>
    <name evidence="2" type="ORF">QUG92_08610</name>
</gene>
<dbReference type="RefSeq" id="WP_289458730.1">
    <property type="nucleotide sequence ID" value="NZ_JAUCML010000004.1"/>
</dbReference>
<reference evidence="2 3" key="1">
    <citation type="submission" date="2023-06" db="EMBL/GenBank/DDBJ databases">
        <authorList>
            <person name="Feng G."/>
            <person name="Li J."/>
            <person name="Zhu H."/>
        </authorList>
    </citation>
    <scope>NUCLEOTIDE SEQUENCE [LARGE SCALE GENOMIC DNA]</scope>
    <source>
        <strain evidence="2 3">RHCKG23</strain>
    </source>
</reference>
<name>A0ABT7T6G5_9MICO</name>
<feature type="region of interest" description="Disordered" evidence="1">
    <location>
        <begin position="55"/>
        <end position="80"/>
    </location>
</feature>
<sequence length="80" mass="8270">MLVEPILNVVTPPVDPRHGLSADPPIALRRSGVIGHDPARGVSVFRLPNGNEVLLGGSSGGSRGTWSHGPEGDRTDEPAA</sequence>
<evidence type="ECO:0000313" key="3">
    <source>
        <dbReference type="Proteomes" id="UP001237823"/>
    </source>
</evidence>
<evidence type="ECO:0000256" key="1">
    <source>
        <dbReference type="SAM" id="MobiDB-lite"/>
    </source>
</evidence>
<comment type="caution">
    <text evidence="2">The sequence shown here is derived from an EMBL/GenBank/DDBJ whole genome shotgun (WGS) entry which is preliminary data.</text>
</comment>
<organism evidence="2 3">
    <name type="scientific">Curtobacterium citri</name>
    <dbReference type="NCBI Taxonomy" id="3055139"/>
    <lineage>
        <taxon>Bacteria</taxon>
        <taxon>Bacillati</taxon>
        <taxon>Actinomycetota</taxon>
        <taxon>Actinomycetes</taxon>
        <taxon>Micrococcales</taxon>
        <taxon>Microbacteriaceae</taxon>
        <taxon>Curtobacterium</taxon>
    </lineage>
</organism>
<protein>
    <submittedName>
        <fullName evidence="2">Uncharacterized protein</fullName>
    </submittedName>
</protein>
<accession>A0ABT7T6G5</accession>
<feature type="compositionally biased region" description="Basic and acidic residues" evidence="1">
    <location>
        <begin position="70"/>
        <end position="80"/>
    </location>
</feature>
<dbReference type="Proteomes" id="UP001237823">
    <property type="component" value="Unassembled WGS sequence"/>
</dbReference>